<name>A0AAD0VSN1_PSEDL</name>
<dbReference type="GeneID" id="49613162"/>
<gene>
    <name evidence="3" type="ORF">DVB73_06990</name>
</gene>
<reference evidence="3 4" key="1">
    <citation type="submission" date="2018-07" db="EMBL/GenBank/DDBJ databases">
        <title>Complete genome sequence of a Pseudomonas plecoglossicida strain pathogenic to the marine fish, Larimichthys crocea.</title>
        <authorList>
            <person name="Tao Z."/>
        </authorList>
    </citation>
    <scope>NUCLEOTIDE SEQUENCE [LARGE SCALE GENOMIC DNA]</scope>
    <source>
        <strain evidence="3 4">XSDHY-P</strain>
    </source>
</reference>
<proteinExistence type="predicted"/>
<dbReference type="Pfam" id="PF22829">
    <property type="entry name" value="HphA_C"/>
    <property type="match status" value="1"/>
</dbReference>
<accession>A0AAD0VSN1</accession>
<dbReference type="EMBL" id="CP031146">
    <property type="protein sequence ID" value="AXM95563.1"/>
    <property type="molecule type" value="Genomic_DNA"/>
</dbReference>
<dbReference type="SUPFAM" id="SSF56925">
    <property type="entry name" value="OMPA-like"/>
    <property type="match status" value="1"/>
</dbReference>
<feature type="chain" id="PRO_5042121645" description="HphA C-terminal domain-containing protein" evidence="1">
    <location>
        <begin position="23"/>
        <end position="224"/>
    </location>
</feature>
<protein>
    <recommendedName>
        <fullName evidence="2">HphA C-terminal domain-containing protein</fullName>
    </recommendedName>
</protein>
<evidence type="ECO:0000313" key="3">
    <source>
        <dbReference type="EMBL" id="AXM95563.1"/>
    </source>
</evidence>
<evidence type="ECO:0000256" key="1">
    <source>
        <dbReference type="SAM" id="SignalP"/>
    </source>
</evidence>
<dbReference type="InterPro" id="IPR054536">
    <property type="entry name" value="HphA_C"/>
</dbReference>
<feature type="signal peptide" evidence="1">
    <location>
        <begin position="1"/>
        <end position="22"/>
    </location>
</feature>
<evidence type="ECO:0000313" key="4">
    <source>
        <dbReference type="Proteomes" id="UP000256503"/>
    </source>
</evidence>
<dbReference type="Proteomes" id="UP000256503">
    <property type="component" value="Chromosome"/>
</dbReference>
<dbReference type="RefSeq" id="WP_016394506.1">
    <property type="nucleotide sequence ID" value="NZ_BSOM01000021.1"/>
</dbReference>
<keyword evidence="1" id="KW-0732">Signal</keyword>
<feature type="domain" description="HphA C-terminal" evidence="2">
    <location>
        <begin position="102"/>
        <end position="217"/>
    </location>
</feature>
<dbReference type="InterPro" id="IPR011250">
    <property type="entry name" value="OMP/PagP_B-barrel"/>
</dbReference>
<dbReference type="AlphaFoldDB" id="A0AAD0VSN1"/>
<sequence>MTALRTPLLAIALFNLATTAIAADIPFHKLAVIHNLANRDYNGFAYGTVVHDQKTSKFIFNTVGGQNVFFGEWADTKATAPQNGKVFYNGPTNNIELPTKDISYTVNGVNNGQPLSGTLDFSAQQQTLKGDLMKKSITDKSLTFKIDTHIDRVSRTFKGEASAYETTRRGTGTAIAYETGALLGKGEVIGQFFNGSEASLAGVATFENPNYDIAFGGIDKIATQ</sequence>
<evidence type="ECO:0000259" key="2">
    <source>
        <dbReference type="Pfam" id="PF22829"/>
    </source>
</evidence>
<organism evidence="3 4">
    <name type="scientific">Pseudomonas plecoglossicida</name>
    <dbReference type="NCBI Taxonomy" id="70775"/>
    <lineage>
        <taxon>Bacteria</taxon>
        <taxon>Pseudomonadati</taxon>
        <taxon>Pseudomonadota</taxon>
        <taxon>Gammaproteobacteria</taxon>
        <taxon>Pseudomonadales</taxon>
        <taxon>Pseudomonadaceae</taxon>
        <taxon>Pseudomonas</taxon>
    </lineage>
</organism>